<organism evidence="1 2">
    <name type="scientific">Pseudonocardia hispaniensis</name>
    <dbReference type="NCBI Taxonomy" id="904933"/>
    <lineage>
        <taxon>Bacteria</taxon>
        <taxon>Bacillati</taxon>
        <taxon>Actinomycetota</taxon>
        <taxon>Actinomycetes</taxon>
        <taxon>Pseudonocardiales</taxon>
        <taxon>Pseudonocardiaceae</taxon>
        <taxon>Pseudonocardia</taxon>
    </lineage>
</organism>
<dbReference type="Proteomes" id="UP001596302">
    <property type="component" value="Unassembled WGS sequence"/>
</dbReference>
<sequence>MTNPDSDTAAPAVELVPLDRAECLSLLLKSGVGRVVFTDAAMPAAHPVNYVLDGEEILFRTAEGRTLTATNQAVVAFEIDQLDPVTRTGWSVLGVGQAYEVTDLDRLAALDGRAPVAWAPARTPHLIAVPLQRLTGRRLRPIADAEPRR</sequence>
<proteinExistence type="predicted"/>
<dbReference type="Gene3D" id="2.30.110.10">
    <property type="entry name" value="Electron Transport, Fmn-binding Protein, Chain A"/>
    <property type="match status" value="1"/>
</dbReference>
<dbReference type="SUPFAM" id="SSF50475">
    <property type="entry name" value="FMN-binding split barrel"/>
    <property type="match status" value="1"/>
</dbReference>
<evidence type="ECO:0000313" key="1">
    <source>
        <dbReference type="EMBL" id="MFC5994360.1"/>
    </source>
</evidence>
<dbReference type="InterPro" id="IPR024747">
    <property type="entry name" value="Pyridox_Oxase-rel"/>
</dbReference>
<gene>
    <name evidence="1" type="ORF">ACFQE5_09075</name>
</gene>
<dbReference type="EMBL" id="JBHSQW010000018">
    <property type="protein sequence ID" value="MFC5994360.1"/>
    <property type="molecule type" value="Genomic_DNA"/>
</dbReference>
<protein>
    <submittedName>
        <fullName evidence="1">Pyridoxamine 5'-phosphate oxidase family protein</fullName>
    </submittedName>
</protein>
<accession>A0ABW1J1L2</accession>
<evidence type="ECO:0000313" key="2">
    <source>
        <dbReference type="Proteomes" id="UP001596302"/>
    </source>
</evidence>
<keyword evidence="2" id="KW-1185">Reference proteome</keyword>
<reference evidence="2" key="1">
    <citation type="journal article" date="2019" name="Int. J. Syst. Evol. Microbiol.">
        <title>The Global Catalogue of Microorganisms (GCM) 10K type strain sequencing project: providing services to taxonomists for standard genome sequencing and annotation.</title>
        <authorList>
            <consortium name="The Broad Institute Genomics Platform"/>
            <consortium name="The Broad Institute Genome Sequencing Center for Infectious Disease"/>
            <person name="Wu L."/>
            <person name="Ma J."/>
        </authorList>
    </citation>
    <scope>NUCLEOTIDE SEQUENCE [LARGE SCALE GENOMIC DNA]</scope>
    <source>
        <strain evidence="2">CCM 8391</strain>
    </source>
</reference>
<dbReference type="Pfam" id="PF12900">
    <property type="entry name" value="Pyridox_ox_2"/>
    <property type="match status" value="1"/>
</dbReference>
<dbReference type="InterPro" id="IPR012349">
    <property type="entry name" value="Split_barrel_FMN-bd"/>
</dbReference>
<dbReference type="RefSeq" id="WP_379584393.1">
    <property type="nucleotide sequence ID" value="NZ_JBHSQW010000018.1"/>
</dbReference>
<comment type="caution">
    <text evidence="1">The sequence shown here is derived from an EMBL/GenBank/DDBJ whole genome shotgun (WGS) entry which is preliminary data.</text>
</comment>
<name>A0ABW1J1L2_9PSEU</name>